<dbReference type="Pfam" id="PF07693">
    <property type="entry name" value="KAP_NTPase"/>
    <property type="match status" value="1"/>
</dbReference>
<name>A0ABQ6BCH3_9BRAD</name>
<keyword evidence="5" id="KW-1185">Reference proteome</keyword>
<feature type="region of interest" description="Disordered" evidence="1">
    <location>
        <begin position="696"/>
        <end position="726"/>
    </location>
</feature>
<keyword evidence="2" id="KW-0812">Transmembrane</keyword>
<feature type="domain" description="KAP NTPase" evidence="3">
    <location>
        <begin position="2"/>
        <end position="299"/>
    </location>
</feature>
<reference evidence="5" key="1">
    <citation type="journal article" date="2019" name="Int. J. Syst. Evol. Microbiol.">
        <title>The Global Catalogue of Microorganisms (GCM) 10K type strain sequencing project: providing services to taxonomists for standard genome sequencing and annotation.</title>
        <authorList>
            <consortium name="The Broad Institute Genomics Platform"/>
            <consortium name="The Broad Institute Genome Sequencing Center for Infectious Disease"/>
            <person name="Wu L."/>
            <person name="Ma J."/>
        </authorList>
    </citation>
    <scope>NUCLEOTIDE SEQUENCE [LARGE SCALE GENOMIC DNA]</scope>
    <source>
        <strain evidence="5">NBRC 102520</strain>
    </source>
</reference>
<evidence type="ECO:0000259" key="3">
    <source>
        <dbReference type="Pfam" id="PF07693"/>
    </source>
</evidence>
<dbReference type="Gene3D" id="3.40.50.300">
    <property type="entry name" value="P-loop containing nucleotide triphosphate hydrolases"/>
    <property type="match status" value="1"/>
</dbReference>
<sequence length="726" mass="81223">MVALRGEWGSGKTSIKNRVVEVLSPPGETKMQVVTFNPWQWGTDEAITRAFFREIAVALGDAEQSVFARRRAHEFRRYAKTLETLSGGLKNAGSRASSAAVWLSGVGFLVAGGVVWLEPSAKMLATAMLVIAGAVLILSRIIGFLGRDREDDRPLDVSRFDLEQRLKEMPRNVLVVVDDMDRLEDEQIRTVIRHVKANANFPGLTYLLLYQRNILERAFGEGEDGRQYLEKIVQAAFDVPVVEGERIGRIVLAELEKITQPLPSDGKFDQKRWGNIWVGGLRHFFKTLRDAKRFVGGVEVQFSLHSGKRVLETNLIDTVALEVLRLFEPDVYAAISRSRTLITGAARERRESDKERIKAIIAAARPEYKDAVQYVVSQLFPIVGWAFGDSWYGSDWEEGWSSERRICSPRYFDRYFSLRLPDGQISDSEFMDFLEKSADRERISQSFADFEKRNLLPELMERLDEAAVGKKLPLESAGAFLPALFDIAENLPDKMGFGKMPFTNAWRTAFWYLRGEDDAAKRGQAFLNALRKSDSLAVPATLISLDMDGKEKGDTDLLFAADLEEAKEVWVAKLRADLASGLEGMLGNKHLVNFLYRWRDFEGVDGPRAWVASIATKPELLGKLLVGFLSEGVSHALRDHVTSKVISFHWSAIEPLIDVPAFTDAVKALAPDPGSPEFDARDRFLKAAEKHAAAVEAAKAKASDEVEKDGTDEDSAEVRLVDETES</sequence>
<feature type="transmembrane region" description="Helical" evidence="2">
    <location>
        <begin position="123"/>
        <end position="145"/>
    </location>
</feature>
<evidence type="ECO:0000313" key="5">
    <source>
        <dbReference type="Proteomes" id="UP001156905"/>
    </source>
</evidence>
<keyword evidence="2" id="KW-0472">Membrane</keyword>
<feature type="compositionally biased region" description="Basic and acidic residues" evidence="1">
    <location>
        <begin position="716"/>
        <end position="726"/>
    </location>
</feature>
<proteinExistence type="predicted"/>
<protein>
    <submittedName>
        <fullName evidence="4">NTPase</fullName>
    </submittedName>
</protein>
<organism evidence="4 5">
    <name type="scientific">Bradyrhizobium iriomotense</name>
    <dbReference type="NCBI Taxonomy" id="441950"/>
    <lineage>
        <taxon>Bacteria</taxon>
        <taxon>Pseudomonadati</taxon>
        <taxon>Pseudomonadota</taxon>
        <taxon>Alphaproteobacteria</taxon>
        <taxon>Hyphomicrobiales</taxon>
        <taxon>Nitrobacteraceae</taxon>
        <taxon>Bradyrhizobium</taxon>
    </lineage>
</organism>
<feature type="compositionally biased region" description="Basic and acidic residues" evidence="1">
    <location>
        <begin position="696"/>
        <end position="709"/>
    </location>
</feature>
<dbReference type="EMBL" id="BSOW01000028">
    <property type="protein sequence ID" value="GLR89822.1"/>
    <property type="molecule type" value="Genomic_DNA"/>
</dbReference>
<evidence type="ECO:0000256" key="1">
    <source>
        <dbReference type="SAM" id="MobiDB-lite"/>
    </source>
</evidence>
<comment type="caution">
    <text evidence="4">The sequence shown here is derived from an EMBL/GenBank/DDBJ whole genome shotgun (WGS) entry which is preliminary data.</text>
</comment>
<evidence type="ECO:0000256" key="2">
    <source>
        <dbReference type="SAM" id="Phobius"/>
    </source>
</evidence>
<accession>A0ABQ6BCH3</accession>
<keyword evidence="2" id="KW-1133">Transmembrane helix</keyword>
<evidence type="ECO:0000313" key="4">
    <source>
        <dbReference type="EMBL" id="GLR89822.1"/>
    </source>
</evidence>
<dbReference type="Proteomes" id="UP001156905">
    <property type="component" value="Unassembled WGS sequence"/>
</dbReference>
<gene>
    <name evidence="4" type="ORF">GCM10007857_65360</name>
</gene>
<feature type="transmembrane region" description="Helical" evidence="2">
    <location>
        <begin position="99"/>
        <end position="117"/>
    </location>
</feature>
<dbReference type="InterPro" id="IPR027417">
    <property type="entry name" value="P-loop_NTPase"/>
</dbReference>
<dbReference type="InterPro" id="IPR011646">
    <property type="entry name" value="KAP_P-loop"/>
</dbReference>